<keyword evidence="3" id="KW-1185">Reference proteome</keyword>
<name>A0ABN3S952_9ACTN</name>
<comment type="caution">
    <text evidence="2">The sequence shown here is derived from an EMBL/GenBank/DDBJ whole genome shotgun (WGS) entry which is preliminary data.</text>
</comment>
<sequence>MRLDLAGAAAARHQQNVQRRMVVQGAVGKHPHALAGPDRSGPFGDEHREVGVRAQLGRGGEDLPGSGEVELFDDVEEQ</sequence>
<feature type="region of interest" description="Disordered" evidence="1">
    <location>
        <begin position="25"/>
        <end position="78"/>
    </location>
</feature>
<dbReference type="Proteomes" id="UP001501666">
    <property type="component" value="Unassembled WGS sequence"/>
</dbReference>
<accession>A0ABN3S952</accession>
<organism evidence="2 3">
    <name type="scientific">Nonomuraea recticatena</name>
    <dbReference type="NCBI Taxonomy" id="46178"/>
    <lineage>
        <taxon>Bacteria</taxon>
        <taxon>Bacillati</taxon>
        <taxon>Actinomycetota</taxon>
        <taxon>Actinomycetes</taxon>
        <taxon>Streptosporangiales</taxon>
        <taxon>Streptosporangiaceae</taxon>
        <taxon>Nonomuraea</taxon>
    </lineage>
</organism>
<evidence type="ECO:0000313" key="2">
    <source>
        <dbReference type="EMBL" id="GAA2670988.1"/>
    </source>
</evidence>
<protein>
    <submittedName>
        <fullName evidence="2">Uncharacterized protein</fullName>
    </submittedName>
</protein>
<proteinExistence type="predicted"/>
<gene>
    <name evidence="2" type="ORF">GCM10010412_050290</name>
</gene>
<evidence type="ECO:0000256" key="1">
    <source>
        <dbReference type="SAM" id="MobiDB-lite"/>
    </source>
</evidence>
<reference evidence="2 3" key="1">
    <citation type="journal article" date="2019" name="Int. J. Syst. Evol. Microbiol.">
        <title>The Global Catalogue of Microorganisms (GCM) 10K type strain sequencing project: providing services to taxonomists for standard genome sequencing and annotation.</title>
        <authorList>
            <consortium name="The Broad Institute Genomics Platform"/>
            <consortium name="The Broad Institute Genome Sequencing Center for Infectious Disease"/>
            <person name="Wu L."/>
            <person name="Ma J."/>
        </authorList>
    </citation>
    <scope>NUCLEOTIDE SEQUENCE [LARGE SCALE GENOMIC DNA]</scope>
    <source>
        <strain evidence="2 3">JCM 6835</strain>
    </source>
</reference>
<evidence type="ECO:0000313" key="3">
    <source>
        <dbReference type="Proteomes" id="UP001501666"/>
    </source>
</evidence>
<dbReference type="EMBL" id="BAAATE010000013">
    <property type="protein sequence ID" value="GAA2670988.1"/>
    <property type="molecule type" value="Genomic_DNA"/>
</dbReference>